<reference evidence="2 3" key="1">
    <citation type="submission" date="2016-10" db="EMBL/GenBank/DDBJ databases">
        <authorList>
            <person name="de Groot N.N."/>
        </authorList>
    </citation>
    <scope>NUCLEOTIDE SEQUENCE [LARGE SCALE GENOMIC DNA]</scope>
    <source>
        <strain evidence="2 3">DSM 21019</strain>
    </source>
</reference>
<evidence type="ECO:0000256" key="1">
    <source>
        <dbReference type="SAM" id="Phobius"/>
    </source>
</evidence>
<feature type="transmembrane region" description="Helical" evidence="1">
    <location>
        <begin position="49"/>
        <end position="66"/>
    </location>
</feature>
<proteinExistence type="predicted"/>
<evidence type="ECO:0000313" key="2">
    <source>
        <dbReference type="EMBL" id="SFR52339.1"/>
    </source>
</evidence>
<feature type="transmembrane region" description="Helical" evidence="1">
    <location>
        <begin position="12"/>
        <end position="29"/>
    </location>
</feature>
<dbReference type="RefSeq" id="WP_092982965.1">
    <property type="nucleotide sequence ID" value="NZ_FOYQ01000002.1"/>
</dbReference>
<evidence type="ECO:0000313" key="3">
    <source>
        <dbReference type="Proteomes" id="UP000199534"/>
    </source>
</evidence>
<dbReference type="EMBL" id="FOYQ01000002">
    <property type="protein sequence ID" value="SFR52339.1"/>
    <property type="molecule type" value="Genomic_DNA"/>
</dbReference>
<keyword evidence="1" id="KW-1133">Transmembrane helix</keyword>
<protein>
    <submittedName>
        <fullName evidence="2">Uncharacterized protein</fullName>
    </submittedName>
</protein>
<keyword evidence="1" id="KW-0472">Membrane</keyword>
<name>A0A1I6HD19_9FLAO</name>
<dbReference type="OrthoDB" id="1121914at2"/>
<dbReference type="Proteomes" id="UP000199534">
    <property type="component" value="Unassembled WGS sequence"/>
</dbReference>
<dbReference type="STRING" id="400055.SAMN04490243_2580"/>
<dbReference type="AlphaFoldDB" id="A0A1I6HD19"/>
<feature type="transmembrane region" description="Helical" evidence="1">
    <location>
        <begin position="117"/>
        <end position="135"/>
    </location>
</feature>
<accession>A0A1I6HD19</accession>
<keyword evidence="1" id="KW-0812">Transmembrane</keyword>
<sequence>METQLYEKFKPLKIIHGALVLGVSLAYYFMGNEQFANLFDFPEVASESLVFILIPLFAFLASRMLFKQILLKGNELADVRKPIKLENHFAAYQTACLVRWAVLEGAAFILLFLKPEFIVFGILLILYMAFLRPSAEELKRELGA</sequence>
<organism evidence="2 3">
    <name type="scientific">Robiginitalea myxolifaciens</name>
    <dbReference type="NCBI Taxonomy" id="400055"/>
    <lineage>
        <taxon>Bacteria</taxon>
        <taxon>Pseudomonadati</taxon>
        <taxon>Bacteroidota</taxon>
        <taxon>Flavobacteriia</taxon>
        <taxon>Flavobacteriales</taxon>
        <taxon>Flavobacteriaceae</taxon>
        <taxon>Robiginitalea</taxon>
    </lineage>
</organism>
<gene>
    <name evidence="2" type="ORF">SAMN04490243_2580</name>
</gene>
<keyword evidence="3" id="KW-1185">Reference proteome</keyword>